<evidence type="ECO:0000313" key="4">
    <source>
        <dbReference type="Proteomes" id="UP000518266"/>
    </source>
</evidence>
<keyword evidence="4" id="KW-1185">Reference proteome</keyword>
<feature type="region of interest" description="Disordered" evidence="1">
    <location>
        <begin position="274"/>
        <end position="343"/>
    </location>
</feature>
<dbReference type="GO" id="GO:0017124">
    <property type="term" value="F:SH3 domain binding"/>
    <property type="evidence" value="ECO:0007669"/>
    <property type="project" value="TreeGrafter"/>
</dbReference>
<name>A0A7J5YJU8_DISMA</name>
<evidence type="ECO:0000256" key="1">
    <source>
        <dbReference type="SAM" id="MobiDB-lite"/>
    </source>
</evidence>
<dbReference type="InterPro" id="IPR035848">
    <property type="entry name" value="SH3BP2"/>
</dbReference>
<dbReference type="Proteomes" id="UP000518266">
    <property type="component" value="Unassembled WGS sequence"/>
</dbReference>
<dbReference type="AlphaFoldDB" id="A0A7J5YJU8"/>
<reference evidence="3 4" key="1">
    <citation type="submission" date="2020-03" db="EMBL/GenBank/DDBJ databases">
        <title>Dissostichus mawsoni Genome sequencing and assembly.</title>
        <authorList>
            <person name="Park H."/>
        </authorList>
    </citation>
    <scope>NUCLEOTIDE SEQUENCE [LARGE SCALE GENOMIC DNA]</scope>
    <source>
        <strain evidence="3">DM0001</strain>
        <tissue evidence="3">Muscle</tissue>
    </source>
</reference>
<dbReference type="EMBL" id="JAAKFY010000012">
    <property type="protein sequence ID" value="KAF3848767.1"/>
    <property type="molecule type" value="Genomic_DNA"/>
</dbReference>
<dbReference type="Pfam" id="PF00169">
    <property type="entry name" value="PH"/>
    <property type="match status" value="1"/>
</dbReference>
<dbReference type="SUPFAM" id="SSF50729">
    <property type="entry name" value="PH domain-like"/>
    <property type="match status" value="1"/>
</dbReference>
<dbReference type="InterPro" id="IPR001849">
    <property type="entry name" value="PH_domain"/>
</dbReference>
<gene>
    <name evidence="3" type="ORF">F7725_015264</name>
</gene>
<organism evidence="3 4">
    <name type="scientific">Dissostichus mawsoni</name>
    <name type="common">Antarctic cod</name>
    <dbReference type="NCBI Taxonomy" id="36200"/>
    <lineage>
        <taxon>Eukaryota</taxon>
        <taxon>Metazoa</taxon>
        <taxon>Chordata</taxon>
        <taxon>Craniata</taxon>
        <taxon>Vertebrata</taxon>
        <taxon>Euteleostomi</taxon>
        <taxon>Actinopterygii</taxon>
        <taxon>Neopterygii</taxon>
        <taxon>Teleostei</taxon>
        <taxon>Neoteleostei</taxon>
        <taxon>Acanthomorphata</taxon>
        <taxon>Eupercaria</taxon>
        <taxon>Perciformes</taxon>
        <taxon>Notothenioidei</taxon>
        <taxon>Nototheniidae</taxon>
        <taxon>Dissostichus</taxon>
    </lineage>
</organism>
<evidence type="ECO:0000259" key="2">
    <source>
        <dbReference type="Pfam" id="PF00169"/>
    </source>
</evidence>
<sequence length="343" mass="37355">MRTMSSPEMCWPVPMRAIGAQNLLTMPGGVSTSGYLHKKGGSQFSLMKWPLRYIIIHKGCVYYFKSSTSAAPQGAFSLNGYNSDTDSDADSFYGTIEKTMTIRHSVDNAEDNYGEDDDDDDEEDYLRPDADYSPTSTGLPSSHPARTQKPQQPAPQKTPALCSPSLHTEGPQRTAPPLPYAPHLEKSSTPPPPPPPNAKRTIQGRAASVVQSGTDKRDRRSMPGVTIQTPAICNQFDSLMGLNGPAHRTFKKPSPPPHSNIGLRPAMLDSPSLSKTFSSHPPPPNHPPISPLLKTGQFTKPEIPKPPPPTLKPPLPAAKNKQQGPKFSKSTHKHKTFNTESLK</sequence>
<dbReference type="Gene3D" id="2.30.29.30">
    <property type="entry name" value="Pleckstrin-homology domain (PH domain)/Phosphotyrosine-binding domain (PTB)"/>
    <property type="match status" value="1"/>
</dbReference>
<feature type="compositionally biased region" description="Acidic residues" evidence="1">
    <location>
        <begin position="108"/>
        <end position="124"/>
    </location>
</feature>
<dbReference type="OrthoDB" id="10254483at2759"/>
<dbReference type="InterPro" id="IPR011993">
    <property type="entry name" value="PH-like_dom_sf"/>
</dbReference>
<dbReference type="GO" id="GO:0007165">
    <property type="term" value="P:signal transduction"/>
    <property type="evidence" value="ECO:0007669"/>
    <property type="project" value="InterPro"/>
</dbReference>
<accession>A0A7J5YJU8</accession>
<evidence type="ECO:0000313" key="3">
    <source>
        <dbReference type="EMBL" id="KAF3848767.1"/>
    </source>
</evidence>
<dbReference type="PANTHER" id="PTHR15126:SF4">
    <property type="entry name" value="SH3 DOMAIN-BINDING PROTEIN 2"/>
    <property type="match status" value="1"/>
</dbReference>
<feature type="compositionally biased region" description="Pro residues" evidence="1">
    <location>
        <begin position="280"/>
        <end position="290"/>
    </location>
</feature>
<dbReference type="PANTHER" id="PTHR15126">
    <property type="entry name" value="SH3-BINDING"/>
    <property type="match status" value="1"/>
</dbReference>
<feature type="compositionally biased region" description="Low complexity" evidence="1">
    <location>
        <begin position="147"/>
        <end position="160"/>
    </location>
</feature>
<proteinExistence type="predicted"/>
<feature type="compositionally biased region" description="Pro residues" evidence="1">
    <location>
        <begin position="304"/>
        <end position="316"/>
    </location>
</feature>
<comment type="caution">
    <text evidence="3">The sequence shown here is derived from an EMBL/GenBank/DDBJ whole genome shotgun (WGS) entry which is preliminary data.</text>
</comment>
<protein>
    <recommendedName>
        <fullName evidence="2">PH domain-containing protein</fullName>
    </recommendedName>
</protein>
<feature type="domain" description="PH" evidence="2">
    <location>
        <begin position="32"/>
        <end position="88"/>
    </location>
</feature>
<feature type="region of interest" description="Disordered" evidence="1">
    <location>
        <begin position="106"/>
        <end position="224"/>
    </location>
</feature>